<evidence type="ECO:0000313" key="2">
    <source>
        <dbReference type="EMBL" id="MFC4565284.1"/>
    </source>
</evidence>
<feature type="transmembrane region" description="Helical" evidence="1">
    <location>
        <begin position="234"/>
        <end position="255"/>
    </location>
</feature>
<feature type="transmembrane region" description="Helical" evidence="1">
    <location>
        <begin position="336"/>
        <end position="356"/>
    </location>
</feature>
<evidence type="ECO:0000256" key="1">
    <source>
        <dbReference type="SAM" id="Phobius"/>
    </source>
</evidence>
<gene>
    <name evidence="2" type="ORF">ACFO4E_25805</name>
</gene>
<organism evidence="2 3">
    <name type="scientific">Nocardiopsis mangrovi</name>
    <dbReference type="NCBI Taxonomy" id="1179818"/>
    <lineage>
        <taxon>Bacteria</taxon>
        <taxon>Bacillati</taxon>
        <taxon>Actinomycetota</taxon>
        <taxon>Actinomycetes</taxon>
        <taxon>Streptosporangiales</taxon>
        <taxon>Nocardiopsidaceae</taxon>
        <taxon>Nocardiopsis</taxon>
    </lineage>
</organism>
<dbReference type="RefSeq" id="WP_378579078.1">
    <property type="nucleotide sequence ID" value="NZ_JBHSFQ010000035.1"/>
</dbReference>
<keyword evidence="3" id="KW-1185">Reference proteome</keyword>
<comment type="caution">
    <text evidence="2">The sequence shown here is derived from an EMBL/GenBank/DDBJ whole genome shotgun (WGS) entry which is preliminary data.</text>
</comment>
<feature type="transmembrane region" description="Helical" evidence="1">
    <location>
        <begin position="459"/>
        <end position="480"/>
    </location>
</feature>
<reference evidence="3" key="1">
    <citation type="journal article" date="2019" name="Int. J. Syst. Evol. Microbiol.">
        <title>The Global Catalogue of Microorganisms (GCM) 10K type strain sequencing project: providing services to taxonomists for standard genome sequencing and annotation.</title>
        <authorList>
            <consortium name="The Broad Institute Genomics Platform"/>
            <consortium name="The Broad Institute Genome Sequencing Center for Infectious Disease"/>
            <person name="Wu L."/>
            <person name="Ma J."/>
        </authorList>
    </citation>
    <scope>NUCLEOTIDE SEQUENCE [LARGE SCALE GENOMIC DNA]</scope>
    <source>
        <strain evidence="3">XZYJ18</strain>
    </source>
</reference>
<feature type="transmembrane region" description="Helical" evidence="1">
    <location>
        <begin position="425"/>
        <end position="447"/>
    </location>
</feature>
<accession>A0ABV9E407</accession>
<dbReference type="Proteomes" id="UP001595923">
    <property type="component" value="Unassembled WGS sequence"/>
</dbReference>
<name>A0ABV9E407_9ACTN</name>
<keyword evidence="1" id="KW-1133">Transmembrane helix</keyword>
<feature type="transmembrane region" description="Helical" evidence="1">
    <location>
        <begin position="22"/>
        <end position="40"/>
    </location>
</feature>
<protein>
    <submittedName>
        <fullName evidence="2">ABC transporter permease</fullName>
    </submittedName>
</protein>
<feature type="transmembrane region" description="Helical" evidence="1">
    <location>
        <begin position="158"/>
        <end position="180"/>
    </location>
</feature>
<proteinExistence type="predicted"/>
<sequence>MSTLAGTPALIGLTLRRDRIRLAGWFGVAALLVIGVAAAMPGTLPDEAAREAYVRHNNTDPTQLLAIGPIYGSSEGAIAAWRVRGQAALLVALAGILAVVRHTRADEEAGRRELLGATVVGRHAPLTAVLAVVAAANLVCAAAIAAGLTALGRAPEGAIAMGLSIAAAGWAFAAVAAVAAQLSASSRGAIGLAAGAMGVCYALRAAADISGATWPAWLTPFGWTQQVRPFAGDHLWPVVLTAVMCLPVAGAAYLLSARRDLGSGLLPPRPGPAAAPPRLRTPIALAWRLHKGPLLAWLVAATLFGAGLGAVARGAADLVAASPMLGALADDGGRPVDGYFAIVIYIIGQVACVYAVQAVLRLRSEEAEGRAEPILTGPVDRLRWAGGHLVIAALGSAAVLAGVGLGAGLAYGAAVGDIGGELPGLLAAALVRVPSVWVLAALAAALYGWAPRAAAPGAYAVLGVLVVLEFAVELAGAPHAVLAVSPFAWTPGLPAADPALVPAAVLTAIAVGLAAVGLAMLRRRDLG</sequence>
<feature type="transmembrane region" description="Helical" evidence="1">
    <location>
        <begin position="294"/>
        <end position="316"/>
    </location>
</feature>
<keyword evidence="1" id="KW-0812">Transmembrane</keyword>
<feature type="transmembrane region" description="Helical" evidence="1">
    <location>
        <begin position="500"/>
        <end position="521"/>
    </location>
</feature>
<keyword evidence="1" id="KW-0472">Membrane</keyword>
<feature type="transmembrane region" description="Helical" evidence="1">
    <location>
        <begin position="192"/>
        <end position="214"/>
    </location>
</feature>
<evidence type="ECO:0000313" key="3">
    <source>
        <dbReference type="Proteomes" id="UP001595923"/>
    </source>
</evidence>
<feature type="transmembrane region" description="Helical" evidence="1">
    <location>
        <begin position="389"/>
        <end position="413"/>
    </location>
</feature>
<feature type="transmembrane region" description="Helical" evidence="1">
    <location>
        <begin position="83"/>
        <end position="103"/>
    </location>
</feature>
<feature type="transmembrane region" description="Helical" evidence="1">
    <location>
        <begin position="124"/>
        <end position="146"/>
    </location>
</feature>
<dbReference type="EMBL" id="JBHSFQ010000035">
    <property type="protein sequence ID" value="MFC4565284.1"/>
    <property type="molecule type" value="Genomic_DNA"/>
</dbReference>